<evidence type="ECO:0000313" key="1">
    <source>
        <dbReference type="EMBL" id="KAF2629121.1"/>
    </source>
</evidence>
<protein>
    <submittedName>
        <fullName evidence="1">Alpha/beta-hydrolase</fullName>
    </submittedName>
</protein>
<dbReference type="EMBL" id="MU006711">
    <property type="protein sequence ID" value="KAF2629121.1"/>
    <property type="molecule type" value="Genomic_DNA"/>
</dbReference>
<accession>A0ACB6S4D6</accession>
<keyword evidence="2" id="KW-1185">Reference proteome</keyword>
<name>A0ACB6S4D6_9PLEO</name>
<reference evidence="1" key="1">
    <citation type="journal article" date="2020" name="Stud. Mycol.">
        <title>101 Dothideomycetes genomes: a test case for predicting lifestyles and emergence of pathogens.</title>
        <authorList>
            <person name="Haridas S."/>
            <person name="Albert R."/>
            <person name="Binder M."/>
            <person name="Bloem J."/>
            <person name="Labutti K."/>
            <person name="Salamov A."/>
            <person name="Andreopoulos B."/>
            <person name="Baker S."/>
            <person name="Barry K."/>
            <person name="Bills G."/>
            <person name="Bluhm B."/>
            <person name="Cannon C."/>
            <person name="Castanera R."/>
            <person name="Culley D."/>
            <person name="Daum C."/>
            <person name="Ezra D."/>
            <person name="Gonzalez J."/>
            <person name="Henrissat B."/>
            <person name="Kuo A."/>
            <person name="Liang C."/>
            <person name="Lipzen A."/>
            <person name="Lutzoni F."/>
            <person name="Magnuson J."/>
            <person name="Mondo S."/>
            <person name="Nolan M."/>
            <person name="Ohm R."/>
            <person name="Pangilinan J."/>
            <person name="Park H.-J."/>
            <person name="Ramirez L."/>
            <person name="Alfaro M."/>
            <person name="Sun H."/>
            <person name="Tritt A."/>
            <person name="Yoshinaga Y."/>
            <person name="Zwiers L.-H."/>
            <person name="Turgeon B."/>
            <person name="Goodwin S."/>
            <person name="Spatafora J."/>
            <person name="Crous P."/>
            <person name="Grigoriev I."/>
        </authorList>
    </citation>
    <scope>NUCLEOTIDE SEQUENCE</scope>
    <source>
        <strain evidence="1">CBS 525.71</strain>
    </source>
</reference>
<dbReference type="Proteomes" id="UP000799754">
    <property type="component" value="Unassembled WGS sequence"/>
</dbReference>
<organism evidence="1 2">
    <name type="scientific">Macroventuria anomochaeta</name>
    <dbReference type="NCBI Taxonomy" id="301207"/>
    <lineage>
        <taxon>Eukaryota</taxon>
        <taxon>Fungi</taxon>
        <taxon>Dikarya</taxon>
        <taxon>Ascomycota</taxon>
        <taxon>Pezizomycotina</taxon>
        <taxon>Dothideomycetes</taxon>
        <taxon>Pleosporomycetidae</taxon>
        <taxon>Pleosporales</taxon>
        <taxon>Pleosporineae</taxon>
        <taxon>Didymellaceae</taxon>
        <taxon>Macroventuria</taxon>
    </lineage>
</organism>
<gene>
    <name evidence="1" type="ORF">BU25DRAFT_409588</name>
</gene>
<evidence type="ECO:0000313" key="2">
    <source>
        <dbReference type="Proteomes" id="UP000799754"/>
    </source>
</evidence>
<comment type="caution">
    <text evidence="1">The sequence shown here is derived from an EMBL/GenBank/DDBJ whole genome shotgun (WGS) entry which is preliminary data.</text>
</comment>
<sequence length="568" mass="62430">MLLKVLATSLLLSPVLAYPTDGHYNSNTTALEWVPCDLDFPSSVQEEIDVHKEPIFCANLSVPLDYTSRENGKTIDLQLIKIKATKEPFKGSVLTNPGGPGGSGVDWIASDGPSIRDDLGGYHDVIGFDPRGTGRTIPFYCLPSNTTASKAKRAEYNFTIPQDDMYAALVKKAWHDGGIFAEECANTPGNADIGPYINTPFVARDMLEIIDALGEDQLQYWGISYGTILGQTFAGMFPDRVKHLLLDSAVRFDDYHSGQWITVTRDTERAVLNFFTECVTAGPELCPIANFTGPDTTAEDLHKEYAKVFQELLDDPVFLPDDYRPASWYQPGGNTIYLVLKHITLTLAYQPRQFGQLYSAVDIALRRDWEQAVEILTSALNTTTPEIPWNLGVNAFHGIACSDGAFRADKPEDLYSWVLAQAAAGTFADGAGPQVWLCAQWKFEAKERYTGPWTAINTSNPILFVNGNHDPITPLSGAYEASANFPGSRLVVQNGHGHGVRNHPSSCTNKVIADYFNDGTLPDVGKVCQTDKTAYGVFEEYLATVLNSTTNSTLAKRSFEVPRKPILT</sequence>
<proteinExistence type="predicted"/>